<evidence type="ECO:0000256" key="6">
    <source>
        <dbReference type="RuleBase" id="RU003796"/>
    </source>
</evidence>
<evidence type="ECO:0000256" key="2">
    <source>
        <dbReference type="ARBA" id="ARBA00023015"/>
    </source>
</evidence>
<dbReference type="OrthoDB" id="1743261at2759"/>
<feature type="domain" description="E2F/DP family winged-helix DNA-binding" evidence="8">
    <location>
        <begin position="145"/>
        <end position="210"/>
    </location>
</feature>
<dbReference type="SMART" id="SM01372">
    <property type="entry name" value="E2F_TDP"/>
    <property type="match status" value="1"/>
</dbReference>
<evidence type="ECO:0000313" key="9">
    <source>
        <dbReference type="Proteomes" id="UP000504607"/>
    </source>
</evidence>
<keyword evidence="4 6" id="KW-0804">Transcription</keyword>
<keyword evidence="5" id="KW-0131">Cell cycle</keyword>
<evidence type="ECO:0000256" key="1">
    <source>
        <dbReference type="ARBA" id="ARBA00010940"/>
    </source>
</evidence>
<feature type="region of interest" description="Disordered" evidence="7">
    <location>
        <begin position="65"/>
        <end position="138"/>
    </location>
</feature>
<dbReference type="FunFam" id="1.10.10.10:FF:000008">
    <property type="entry name" value="E2F transcription factor 1"/>
    <property type="match status" value="1"/>
</dbReference>
<dbReference type="Gene3D" id="1.10.10.10">
    <property type="entry name" value="Winged helix-like DNA-binding domain superfamily/Winged helix DNA-binding domain"/>
    <property type="match status" value="1"/>
</dbReference>
<comment type="subcellular location">
    <subcellularLocation>
        <location evidence="6">Nucleus</location>
    </subcellularLocation>
</comment>
<dbReference type="PANTHER" id="PTHR12081">
    <property type="entry name" value="TRANSCRIPTION FACTOR E2F"/>
    <property type="match status" value="1"/>
</dbReference>
<dbReference type="InterPro" id="IPR003316">
    <property type="entry name" value="E2F_WHTH_DNA-bd_dom"/>
</dbReference>
<evidence type="ECO:0000256" key="5">
    <source>
        <dbReference type="ARBA" id="ARBA00023306"/>
    </source>
</evidence>
<protein>
    <submittedName>
        <fullName evidence="10">Transcription factor E2FB</fullName>
    </submittedName>
</protein>
<dbReference type="PANTHER" id="PTHR12081:SF18">
    <property type="entry name" value="TRANSCRIPTION FACTOR E2F2-RELATED"/>
    <property type="match status" value="1"/>
</dbReference>
<feature type="region of interest" description="Disordered" evidence="7">
    <location>
        <begin position="1"/>
        <end position="32"/>
    </location>
</feature>
<keyword evidence="2 6" id="KW-0805">Transcription regulation</keyword>
<evidence type="ECO:0000256" key="4">
    <source>
        <dbReference type="ARBA" id="ARBA00023163"/>
    </source>
</evidence>
<dbReference type="Pfam" id="PF02319">
    <property type="entry name" value="WHD_E2F_TDP"/>
    <property type="match status" value="1"/>
</dbReference>
<dbReference type="InterPro" id="IPR036388">
    <property type="entry name" value="WH-like_DNA-bd_sf"/>
</dbReference>
<dbReference type="SUPFAM" id="SSF46785">
    <property type="entry name" value="Winged helix' DNA-binding domain"/>
    <property type="match status" value="1"/>
</dbReference>
<dbReference type="RefSeq" id="XP_010938021.1">
    <property type="nucleotide sequence ID" value="XM_010939719.1"/>
</dbReference>
<reference evidence="10" key="1">
    <citation type="submission" date="2025-08" db="UniProtKB">
        <authorList>
            <consortium name="RefSeq"/>
        </authorList>
    </citation>
    <scope>IDENTIFICATION</scope>
</reference>
<feature type="compositionally biased region" description="Polar residues" evidence="7">
    <location>
        <begin position="119"/>
        <end position="138"/>
    </location>
</feature>
<proteinExistence type="inferred from homology"/>
<accession>A0A6I9S5J8</accession>
<gene>
    <name evidence="10" type="primary">LOC105057206</name>
</gene>
<evidence type="ECO:0000256" key="3">
    <source>
        <dbReference type="ARBA" id="ARBA00023125"/>
    </source>
</evidence>
<evidence type="ECO:0000259" key="8">
    <source>
        <dbReference type="SMART" id="SM01372"/>
    </source>
</evidence>
<dbReference type="GO" id="GO:0000981">
    <property type="term" value="F:DNA-binding transcription factor activity, RNA polymerase II-specific"/>
    <property type="evidence" value="ECO:0007669"/>
    <property type="project" value="TreeGrafter"/>
</dbReference>
<organism evidence="9 10">
    <name type="scientific">Elaeis guineensis var. tenera</name>
    <name type="common">Oil palm</name>
    <dbReference type="NCBI Taxonomy" id="51953"/>
    <lineage>
        <taxon>Eukaryota</taxon>
        <taxon>Viridiplantae</taxon>
        <taxon>Streptophyta</taxon>
        <taxon>Embryophyta</taxon>
        <taxon>Tracheophyta</taxon>
        <taxon>Spermatophyta</taxon>
        <taxon>Magnoliopsida</taxon>
        <taxon>Liliopsida</taxon>
        <taxon>Arecaceae</taxon>
        <taxon>Arecoideae</taxon>
        <taxon>Cocoseae</taxon>
        <taxon>Elaeidinae</taxon>
        <taxon>Elaeis</taxon>
    </lineage>
</organism>
<name>A0A6I9S5J8_ELAGV</name>
<dbReference type="InParanoid" id="A0A6I9S5J8"/>
<dbReference type="GO" id="GO:0000978">
    <property type="term" value="F:RNA polymerase II cis-regulatory region sequence-specific DNA binding"/>
    <property type="evidence" value="ECO:0007669"/>
    <property type="project" value="InterPro"/>
</dbReference>
<keyword evidence="6" id="KW-0539">Nucleus</keyword>
<keyword evidence="3 6" id="KW-0238">DNA-binding</keyword>
<comment type="similarity">
    <text evidence="1 6">Belongs to the E2F/DP family.</text>
</comment>
<sequence>MSGGRPAGNRSVQQRAGQIFPPLKRHPLFPLAKPPFVAPDEYHRFSAADGRRITPDDVSDALVIKTPLKRKPDQEDNEAAESSEWTTSPGYAEAVTSPLLTPVSGKGGRTYGRSKGKNSKSGPQTPMSNACSPSSNSLTPVGTCRYDSSLGLLTKKFINLLKHAQDGILDLNKVAETLEVQKRRIYDITNVLEGIGLIEKKIKNRIRWKGVDGLTPGVLDDDASNLQAEVQNLTLQEHSLDDHIRTGSLKSTL</sequence>
<dbReference type="AlphaFoldDB" id="A0A6I9S5J8"/>
<dbReference type="GO" id="GO:0090575">
    <property type="term" value="C:RNA polymerase II transcription regulator complex"/>
    <property type="evidence" value="ECO:0007669"/>
    <property type="project" value="TreeGrafter"/>
</dbReference>
<dbReference type="InterPro" id="IPR036390">
    <property type="entry name" value="WH_DNA-bd_sf"/>
</dbReference>
<dbReference type="InterPro" id="IPR015633">
    <property type="entry name" value="E2F"/>
</dbReference>
<evidence type="ECO:0000256" key="7">
    <source>
        <dbReference type="SAM" id="MobiDB-lite"/>
    </source>
</evidence>
<dbReference type="Proteomes" id="UP000504607">
    <property type="component" value="Chromosome 14"/>
</dbReference>
<evidence type="ECO:0000313" key="10">
    <source>
        <dbReference type="RefSeq" id="XP_010938021.1"/>
    </source>
</evidence>
<keyword evidence="9" id="KW-1185">Reference proteome</keyword>